<keyword evidence="2" id="KW-1185">Reference proteome</keyword>
<dbReference type="AlphaFoldDB" id="A0AAN8TK99"/>
<protein>
    <submittedName>
        <fullName evidence="1">Uncharacterized protein</fullName>
    </submittedName>
</protein>
<comment type="caution">
    <text evidence="1">The sequence shown here is derived from an EMBL/GenBank/DDBJ whole genome shotgun (WGS) entry which is preliminary data.</text>
</comment>
<dbReference type="EMBL" id="JBANQN010000006">
    <property type="protein sequence ID" value="KAK6786248.1"/>
    <property type="molecule type" value="Genomic_DNA"/>
</dbReference>
<proteinExistence type="predicted"/>
<name>A0AAN8TK99_SOLBU</name>
<evidence type="ECO:0000313" key="2">
    <source>
        <dbReference type="Proteomes" id="UP001371456"/>
    </source>
</evidence>
<evidence type="ECO:0000313" key="1">
    <source>
        <dbReference type="EMBL" id="KAK6786248.1"/>
    </source>
</evidence>
<sequence length="148" mass="16637">MIAGEGQTKLRLFQFGESIQEKGIKLSMNNSRFQTLVKEGVTASVHVTRTTLGNGEVKHDIEDLLNVKQVKRKSVRPATSIDHFLDKQQIHNEHDIHDISTDVKFMHAPIINEHNKGLDDLVDQEELGGDECDVEEEIDIDCSTKGMS</sequence>
<organism evidence="1 2">
    <name type="scientific">Solanum bulbocastanum</name>
    <name type="common">Wild potato</name>
    <dbReference type="NCBI Taxonomy" id="147425"/>
    <lineage>
        <taxon>Eukaryota</taxon>
        <taxon>Viridiplantae</taxon>
        <taxon>Streptophyta</taxon>
        <taxon>Embryophyta</taxon>
        <taxon>Tracheophyta</taxon>
        <taxon>Spermatophyta</taxon>
        <taxon>Magnoliopsida</taxon>
        <taxon>eudicotyledons</taxon>
        <taxon>Gunneridae</taxon>
        <taxon>Pentapetalae</taxon>
        <taxon>asterids</taxon>
        <taxon>lamiids</taxon>
        <taxon>Solanales</taxon>
        <taxon>Solanaceae</taxon>
        <taxon>Solanoideae</taxon>
        <taxon>Solaneae</taxon>
        <taxon>Solanum</taxon>
    </lineage>
</organism>
<dbReference type="Proteomes" id="UP001371456">
    <property type="component" value="Unassembled WGS sequence"/>
</dbReference>
<reference evidence="1 2" key="1">
    <citation type="submission" date="2024-02" db="EMBL/GenBank/DDBJ databases">
        <title>de novo genome assembly of Solanum bulbocastanum strain 11H21.</title>
        <authorList>
            <person name="Hosaka A.J."/>
        </authorList>
    </citation>
    <scope>NUCLEOTIDE SEQUENCE [LARGE SCALE GENOMIC DNA]</scope>
    <source>
        <tissue evidence="1">Young leaves</tissue>
    </source>
</reference>
<accession>A0AAN8TK99</accession>
<gene>
    <name evidence="1" type="ORF">RDI58_014773</name>
</gene>